<dbReference type="CDD" id="cd22119">
    <property type="entry name" value="F-box_FBXL6"/>
    <property type="match status" value="1"/>
</dbReference>
<dbReference type="Pfam" id="PF12937">
    <property type="entry name" value="F-box-like"/>
    <property type="match status" value="1"/>
</dbReference>
<accession>A0ABM1STS1</accession>
<protein>
    <submittedName>
        <fullName evidence="4">F-box/LRR-repeat protein 6-like</fullName>
    </submittedName>
</protein>
<sequence>MATQNVQKEVVGLKQESDRNVLLNIGGDMWPSDNTDFLVNINSHKMRNYPLAEDSSSCDTVEEDIQNLPENTDNHNLLVNTEEKKLIGNPSKQSLSADIEHQSLPPNTENQILPVPGKTDDQIRPGNLLSDTFHLVLPSNTEFVVIEHNSAAKETDSETAKSSGIKMMSSSEYNFEKKKKKDKDKQKRKHYDGERRVKSKKRKKSKEDREITKDIKQLQKINAPPKSKPRAKKTSKAPEYPPDFVEGPWGKYIPEKILVQIFRTIVNRDGVFPLLPRVSRVCKLWNKASQDLSLWKYVDLSWGRIRRTENQLIRLSKQWLRHTSDLNLNGWGTTLTTRGVSAIAKSCSQLTSISLAQCTRISRECIQLLADHCPNLTSIDLSGASKRYSSQYSPISPASLKHLVSRCGKNLTRLILAENEVAAMTSVLHAISESCPRLEELDISNLTVLGGSLVLFLEELQHGCPSLRILRVANTPLSLSTVSLIKQAQSPGFQELEELSIALESDYQSGLSDSGLERITKASRKLKLLDVRGCRNISVSGLVHVPAWDIQHLYLAQSAAARMSNLELVLQKWSHSLEVVDLSWANNEEAINQAIEALATAENGCSIRMLDLSGSAVSYSTVKTLLSKCSLLRTLNLQSCRSLPRGMKRLYSNEDLFRLQSDIVARKFEEAT</sequence>
<dbReference type="SUPFAM" id="SSF52047">
    <property type="entry name" value="RNI-like"/>
    <property type="match status" value="1"/>
</dbReference>
<feature type="region of interest" description="Disordered" evidence="1">
    <location>
        <begin position="93"/>
        <end position="121"/>
    </location>
</feature>
<dbReference type="Proteomes" id="UP000694941">
    <property type="component" value="Unplaced"/>
</dbReference>
<proteinExistence type="predicted"/>
<evidence type="ECO:0000256" key="1">
    <source>
        <dbReference type="SAM" id="MobiDB-lite"/>
    </source>
</evidence>
<feature type="region of interest" description="Disordered" evidence="1">
    <location>
        <begin position="171"/>
        <end position="242"/>
    </location>
</feature>
<dbReference type="Gene3D" id="3.80.10.10">
    <property type="entry name" value="Ribonuclease Inhibitor"/>
    <property type="match status" value="2"/>
</dbReference>
<dbReference type="RefSeq" id="XP_022247027.1">
    <property type="nucleotide sequence ID" value="XM_022391319.1"/>
</dbReference>
<keyword evidence="3" id="KW-1185">Reference proteome</keyword>
<dbReference type="GeneID" id="106463745"/>
<gene>
    <name evidence="4" type="primary">LOC106463745</name>
</gene>
<evidence type="ECO:0000313" key="4">
    <source>
        <dbReference type="RefSeq" id="XP_022247027.1"/>
    </source>
</evidence>
<evidence type="ECO:0000259" key="2">
    <source>
        <dbReference type="Pfam" id="PF12937"/>
    </source>
</evidence>
<organism evidence="3 4">
    <name type="scientific">Limulus polyphemus</name>
    <name type="common">Atlantic horseshoe crab</name>
    <dbReference type="NCBI Taxonomy" id="6850"/>
    <lineage>
        <taxon>Eukaryota</taxon>
        <taxon>Metazoa</taxon>
        <taxon>Ecdysozoa</taxon>
        <taxon>Arthropoda</taxon>
        <taxon>Chelicerata</taxon>
        <taxon>Merostomata</taxon>
        <taxon>Xiphosura</taxon>
        <taxon>Limulidae</taxon>
        <taxon>Limulus</taxon>
    </lineage>
</organism>
<dbReference type="PANTHER" id="PTHR13318">
    <property type="entry name" value="PARTNER OF PAIRED, ISOFORM B-RELATED"/>
    <property type="match status" value="1"/>
</dbReference>
<reference evidence="4" key="1">
    <citation type="submission" date="2025-08" db="UniProtKB">
        <authorList>
            <consortium name="RefSeq"/>
        </authorList>
    </citation>
    <scope>IDENTIFICATION</scope>
    <source>
        <tissue evidence="4">Muscle</tissue>
    </source>
</reference>
<dbReference type="InterPro" id="IPR032675">
    <property type="entry name" value="LRR_dom_sf"/>
</dbReference>
<feature type="domain" description="F-box" evidence="2">
    <location>
        <begin position="253"/>
        <end position="300"/>
    </location>
</feature>
<evidence type="ECO:0000313" key="3">
    <source>
        <dbReference type="Proteomes" id="UP000694941"/>
    </source>
</evidence>
<name>A0ABM1STS1_LIMPO</name>
<dbReference type="InterPro" id="IPR006553">
    <property type="entry name" value="Leu-rich_rpt_Cys-con_subtyp"/>
</dbReference>
<feature type="compositionally biased region" description="Basic and acidic residues" evidence="1">
    <location>
        <begin position="205"/>
        <end position="217"/>
    </location>
</feature>
<feature type="compositionally biased region" description="Basic residues" evidence="1">
    <location>
        <begin position="177"/>
        <end position="190"/>
    </location>
</feature>
<dbReference type="InterPro" id="IPR001810">
    <property type="entry name" value="F-box_dom"/>
</dbReference>
<dbReference type="SMART" id="SM00367">
    <property type="entry name" value="LRR_CC"/>
    <property type="match status" value="6"/>
</dbReference>
<dbReference type="InterPro" id="IPR047922">
    <property type="entry name" value="FBXL6_F-box"/>
</dbReference>